<keyword evidence="8" id="KW-1185">Reference proteome</keyword>
<dbReference type="InterPro" id="IPR002343">
    <property type="entry name" value="Hud_Sxl_RNA"/>
</dbReference>
<dbReference type="InterPro" id="IPR012677">
    <property type="entry name" value="Nucleotide-bd_a/b_plait_sf"/>
</dbReference>
<feature type="compositionally biased region" description="Low complexity" evidence="5">
    <location>
        <begin position="379"/>
        <end position="390"/>
    </location>
</feature>
<dbReference type="RefSeq" id="XP_066917786.1">
    <property type="nucleotide sequence ID" value="XM_067061685.1"/>
</dbReference>
<dbReference type="GO" id="GO:0005737">
    <property type="term" value="C:cytoplasm"/>
    <property type="evidence" value="ECO:0007669"/>
    <property type="project" value="UniProtKB-ARBA"/>
</dbReference>
<dbReference type="SMART" id="SM00360">
    <property type="entry name" value="RRM"/>
    <property type="match status" value="3"/>
</dbReference>
<protein>
    <recommendedName>
        <fullName evidence="6">RRM domain-containing protein</fullName>
    </recommendedName>
</protein>
<feature type="domain" description="RRM" evidence="6">
    <location>
        <begin position="272"/>
        <end position="352"/>
    </location>
</feature>
<dbReference type="SUPFAM" id="SSF54928">
    <property type="entry name" value="RNA-binding domain, RBD"/>
    <property type="match status" value="3"/>
</dbReference>
<dbReference type="PANTHER" id="PTHR10352">
    <property type="entry name" value="EUKARYOTIC TRANSLATION INITIATION FACTOR 3 SUBUNIT G"/>
    <property type="match status" value="1"/>
</dbReference>
<dbReference type="EnsemblMetazoa" id="CLYHEMT017090.1">
    <property type="protein sequence ID" value="CLYHEMP017090.1"/>
    <property type="gene ID" value="CLYHEMG017090"/>
</dbReference>
<evidence type="ECO:0000256" key="2">
    <source>
        <dbReference type="ARBA" id="ARBA00022737"/>
    </source>
</evidence>
<name>A0A7M5X433_9CNID</name>
<comment type="similarity">
    <text evidence="1">Belongs to the RRM elav family.</text>
</comment>
<dbReference type="GO" id="GO:0003729">
    <property type="term" value="F:mRNA binding"/>
    <property type="evidence" value="ECO:0007669"/>
    <property type="project" value="UniProtKB-ARBA"/>
</dbReference>
<dbReference type="GO" id="GO:0010629">
    <property type="term" value="P:negative regulation of gene expression"/>
    <property type="evidence" value="ECO:0007669"/>
    <property type="project" value="UniProtKB-ARBA"/>
</dbReference>
<feature type="domain" description="RRM" evidence="6">
    <location>
        <begin position="96"/>
        <end position="175"/>
    </location>
</feature>
<evidence type="ECO:0000256" key="5">
    <source>
        <dbReference type="SAM" id="MobiDB-lite"/>
    </source>
</evidence>
<dbReference type="PRINTS" id="PR00961">
    <property type="entry name" value="HUDSXLRNA"/>
</dbReference>
<sequence>MDVKTFDEKRNLIVNYLPSNLTQDEVQRLFSRIGPVSNCKLIRNFESGQSLGYAFIEYPSENLALEAINTLDGTKMEGKTLKVSYARQSSPDIKNSNVYVAGLPDHISENDLYALFTPFGKIITHKLLKNSDKTSKGVGFVRYSLKSEAQNAIECMGGKVLDKCKTPLTVKLAIPPVSKQQNSLLASTSQINAMAGIPGVSALRGSLRFNPLAPSNQAITHTGQVLSAISSLEQQTLSPIASPALIQLKTTQQVIPNATTASLTPASASQAFTIYIYGLQVHHNELHLYELFAPFGAILNVKLIRDLKKEDKPSKGYGFINFRKYEDALAAINSLNNQVLEGKVLQVSFKNAATMGLATVQQQHQQQAILSSAGLQPSLQQQQPQFQARPHIPHHHHHHHHQQQHHHLAAAGLPHHDSSPLFSNFHHMKYPN</sequence>
<dbReference type="Pfam" id="PF00076">
    <property type="entry name" value="RRM_1"/>
    <property type="match status" value="3"/>
</dbReference>
<reference evidence="7" key="1">
    <citation type="submission" date="2021-01" db="UniProtKB">
        <authorList>
            <consortium name="EnsemblMetazoa"/>
        </authorList>
    </citation>
    <scope>IDENTIFICATION</scope>
</reference>
<dbReference type="Gene3D" id="3.30.70.330">
    <property type="match status" value="3"/>
</dbReference>
<dbReference type="GeneID" id="136805128"/>
<evidence type="ECO:0000256" key="4">
    <source>
        <dbReference type="PROSITE-ProRule" id="PRU00176"/>
    </source>
</evidence>
<proteinExistence type="inferred from homology"/>
<dbReference type="InterPro" id="IPR006548">
    <property type="entry name" value="ELAD_HU_SF"/>
</dbReference>
<dbReference type="NCBIfam" id="TIGR01661">
    <property type="entry name" value="ELAV_HUD_SF"/>
    <property type="match status" value="1"/>
</dbReference>
<dbReference type="Proteomes" id="UP000594262">
    <property type="component" value="Unplaced"/>
</dbReference>
<dbReference type="AlphaFoldDB" id="A0A7M5X433"/>
<dbReference type="InterPro" id="IPR035979">
    <property type="entry name" value="RBD_domain_sf"/>
</dbReference>
<evidence type="ECO:0000256" key="3">
    <source>
        <dbReference type="ARBA" id="ARBA00022884"/>
    </source>
</evidence>
<evidence type="ECO:0000313" key="7">
    <source>
        <dbReference type="EnsemblMetazoa" id="CLYHEMP017090.1"/>
    </source>
</evidence>
<evidence type="ECO:0000256" key="1">
    <source>
        <dbReference type="ARBA" id="ARBA00006266"/>
    </source>
</evidence>
<feature type="region of interest" description="Disordered" evidence="5">
    <location>
        <begin position="379"/>
        <end position="420"/>
    </location>
</feature>
<keyword evidence="2" id="KW-0677">Repeat</keyword>
<dbReference type="InterPro" id="IPR000504">
    <property type="entry name" value="RRM_dom"/>
</dbReference>
<feature type="domain" description="RRM" evidence="6">
    <location>
        <begin position="10"/>
        <end position="88"/>
    </location>
</feature>
<dbReference type="OrthoDB" id="266020at2759"/>
<dbReference type="GO" id="GO:1990904">
    <property type="term" value="C:ribonucleoprotein complex"/>
    <property type="evidence" value="ECO:0007669"/>
    <property type="project" value="InterPro"/>
</dbReference>
<accession>A0A7M5X433</accession>
<keyword evidence="3 4" id="KW-0694">RNA-binding</keyword>
<organism evidence="7 8">
    <name type="scientific">Clytia hemisphaerica</name>
    <dbReference type="NCBI Taxonomy" id="252671"/>
    <lineage>
        <taxon>Eukaryota</taxon>
        <taxon>Metazoa</taxon>
        <taxon>Cnidaria</taxon>
        <taxon>Hydrozoa</taxon>
        <taxon>Hydroidolina</taxon>
        <taxon>Leptothecata</taxon>
        <taxon>Obeliida</taxon>
        <taxon>Clytiidae</taxon>
        <taxon>Clytia</taxon>
    </lineage>
</organism>
<dbReference type="GO" id="GO:0009967">
    <property type="term" value="P:positive regulation of signal transduction"/>
    <property type="evidence" value="ECO:0007669"/>
    <property type="project" value="UniProtKB-ARBA"/>
</dbReference>
<dbReference type="PROSITE" id="PS50102">
    <property type="entry name" value="RRM"/>
    <property type="match status" value="3"/>
</dbReference>
<dbReference type="FunFam" id="3.30.70.330:FF:000383">
    <property type="entry name" value="Sex lethal, isoform D"/>
    <property type="match status" value="1"/>
</dbReference>
<feature type="compositionally biased region" description="Basic residues" evidence="5">
    <location>
        <begin position="391"/>
        <end position="408"/>
    </location>
</feature>
<evidence type="ECO:0000313" key="8">
    <source>
        <dbReference type="Proteomes" id="UP000594262"/>
    </source>
</evidence>
<evidence type="ECO:0000259" key="6">
    <source>
        <dbReference type="PROSITE" id="PS50102"/>
    </source>
</evidence>